<dbReference type="CDD" id="cd00167">
    <property type="entry name" value="SANT"/>
    <property type="match status" value="2"/>
</dbReference>
<dbReference type="STRING" id="5722.A2DFQ0"/>
<dbReference type="AlphaFoldDB" id="A2DFQ0"/>
<dbReference type="Pfam" id="PF00249">
    <property type="entry name" value="Myb_DNA-binding"/>
    <property type="match status" value="2"/>
</dbReference>
<dbReference type="InterPro" id="IPR017930">
    <property type="entry name" value="Myb_dom"/>
</dbReference>
<dbReference type="GO" id="GO:0006355">
    <property type="term" value="P:regulation of DNA-templated transcription"/>
    <property type="evidence" value="ECO:0000318"/>
    <property type="project" value="GO_Central"/>
</dbReference>
<name>A2DFQ0_TRIV3</name>
<feature type="domain" description="Myb-like" evidence="2">
    <location>
        <begin position="19"/>
        <end position="66"/>
    </location>
</feature>
<dbReference type="SMART" id="SM00717">
    <property type="entry name" value="SANT"/>
    <property type="match status" value="2"/>
</dbReference>
<evidence type="ECO:0000256" key="1">
    <source>
        <dbReference type="SAM" id="MobiDB-lite"/>
    </source>
</evidence>
<dbReference type="OrthoDB" id="2143914at2759"/>
<dbReference type="Proteomes" id="UP000001542">
    <property type="component" value="Unassembled WGS sequence"/>
</dbReference>
<dbReference type="KEGG" id="tva:5466297"/>
<dbReference type="PANTHER" id="PTHR45614:SF253">
    <property type="entry name" value="CHROMOSOME UNDETERMINED SCAFFOLD_38, WHOLE GENOME SHOTGUN SEQUENCE"/>
    <property type="match status" value="1"/>
</dbReference>
<keyword evidence="5" id="KW-1185">Reference proteome</keyword>
<proteinExistence type="predicted"/>
<dbReference type="PANTHER" id="PTHR45614">
    <property type="entry name" value="MYB PROTEIN-RELATED"/>
    <property type="match status" value="1"/>
</dbReference>
<dbReference type="VEuPathDB" id="TrichDB:TVAGG3_0323500"/>
<dbReference type="InParanoid" id="A2DFQ0"/>
<organism evidence="4 5">
    <name type="scientific">Trichomonas vaginalis (strain ATCC PRA-98 / G3)</name>
    <dbReference type="NCBI Taxonomy" id="412133"/>
    <lineage>
        <taxon>Eukaryota</taxon>
        <taxon>Metamonada</taxon>
        <taxon>Parabasalia</taxon>
        <taxon>Trichomonadida</taxon>
        <taxon>Trichomonadidae</taxon>
        <taxon>Trichomonas</taxon>
    </lineage>
</organism>
<feature type="region of interest" description="Disordered" evidence="1">
    <location>
        <begin position="1"/>
        <end position="23"/>
    </location>
</feature>
<evidence type="ECO:0000259" key="2">
    <source>
        <dbReference type="PROSITE" id="PS50090"/>
    </source>
</evidence>
<reference evidence="4" key="2">
    <citation type="journal article" date="2007" name="Science">
        <title>Draft genome sequence of the sexually transmitted pathogen Trichomonas vaginalis.</title>
        <authorList>
            <person name="Carlton J.M."/>
            <person name="Hirt R.P."/>
            <person name="Silva J.C."/>
            <person name="Delcher A.L."/>
            <person name="Schatz M."/>
            <person name="Zhao Q."/>
            <person name="Wortman J.R."/>
            <person name="Bidwell S.L."/>
            <person name="Alsmark U.C.M."/>
            <person name="Besteiro S."/>
            <person name="Sicheritz-Ponten T."/>
            <person name="Noel C.J."/>
            <person name="Dacks J.B."/>
            <person name="Foster P.G."/>
            <person name="Simillion C."/>
            <person name="Van de Peer Y."/>
            <person name="Miranda-Saavedra D."/>
            <person name="Barton G.J."/>
            <person name="Westrop G.D."/>
            <person name="Mueller S."/>
            <person name="Dessi D."/>
            <person name="Fiori P.L."/>
            <person name="Ren Q."/>
            <person name="Paulsen I."/>
            <person name="Zhang H."/>
            <person name="Bastida-Corcuera F.D."/>
            <person name="Simoes-Barbosa A."/>
            <person name="Brown M.T."/>
            <person name="Hayes R.D."/>
            <person name="Mukherjee M."/>
            <person name="Okumura C.Y."/>
            <person name="Schneider R."/>
            <person name="Smith A.J."/>
            <person name="Vanacova S."/>
            <person name="Villalvazo M."/>
            <person name="Haas B.J."/>
            <person name="Pertea M."/>
            <person name="Feldblyum T.V."/>
            <person name="Utterback T.R."/>
            <person name="Shu C.L."/>
            <person name="Osoegawa K."/>
            <person name="de Jong P.J."/>
            <person name="Hrdy I."/>
            <person name="Horvathova L."/>
            <person name="Zubacova Z."/>
            <person name="Dolezal P."/>
            <person name="Malik S.B."/>
            <person name="Logsdon J.M. Jr."/>
            <person name="Henze K."/>
            <person name="Gupta A."/>
            <person name="Wang C.C."/>
            <person name="Dunne R.L."/>
            <person name="Upcroft J.A."/>
            <person name="Upcroft P."/>
            <person name="White O."/>
            <person name="Salzberg S.L."/>
            <person name="Tang P."/>
            <person name="Chiu C.-H."/>
            <person name="Lee Y.-S."/>
            <person name="Embley T.M."/>
            <person name="Coombs G.H."/>
            <person name="Mottram J.C."/>
            <person name="Tachezy J."/>
            <person name="Fraser-Liggett C.M."/>
            <person name="Johnson P.J."/>
        </authorList>
    </citation>
    <scope>NUCLEOTIDE SEQUENCE [LARGE SCALE GENOMIC DNA]</scope>
    <source>
        <strain evidence="4">G3</strain>
    </source>
</reference>
<reference evidence="4" key="1">
    <citation type="submission" date="2006-10" db="EMBL/GenBank/DDBJ databases">
        <authorList>
            <person name="Amadeo P."/>
            <person name="Zhao Q."/>
            <person name="Wortman J."/>
            <person name="Fraser-Liggett C."/>
            <person name="Carlton J."/>
        </authorList>
    </citation>
    <scope>NUCLEOTIDE SEQUENCE</scope>
    <source>
        <strain evidence="4">G3</strain>
    </source>
</reference>
<feature type="domain" description="HTH myb-type" evidence="3">
    <location>
        <begin position="67"/>
        <end position="120"/>
    </location>
</feature>
<dbReference type="InterPro" id="IPR050560">
    <property type="entry name" value="MYB_TF"/>
</dbReference>
<dbReference type="PROSITE" id="PS51294">
    <property type="entry name" value="HTH_MYB"/>
    <property type="match status" value="2"/>
</dbReference>
<feature type="domain" description="HTH myb-type" evidence="3">
    <location>
        <begin position="19"/>
        <end position="66"/>
    </location>
</feature>
<feature type="domain" description="Myb-like" evidence="2">
    <location>
        <begin position="67"/>
        <end position="117"/>
    </location>
</feature>
<evidence type="ECO:0000313" key="4">
    <source>
        <dbReference type="EMBL" id="EAY20753.1"/>
    </source>
</evidence>
<keyword evidence="4" id="KW-0238">DNA-binding</keyword>
<evidence type="ECO:0000313" key="5">
    <source>
        <dbReference type="Proteomes" id="UP000001542"/>
    </source>
</evidence>
<dbReference type="InterPro" id="IPR009057">
    <property type="entry name" value="Homeodomain-like_sf"/>
</dbReference>
<dbReference type="InterPro" id="IPR001005">
    <property type="entry name" value="SANT/Myb"/>
</dbReference>
<protein>
    <submittedName>
        <fullName evidence="4">Myb-like DNA-binding domain containing protein</fullName>
    </submittedName>
</protein>
<gene>
    <name evidence="4" type="ORF">TVAG_391370</name>
</gene>
<dbReference type="GO" id="GO:0000981">
    <property type="term" value="F:DNA-binding transcription factor activity, RNA polymerase II-specific"/>
    <property type="evidence" value="ECO:0000318"/>
    <property type="project" value="GO_Central"/>
</dbReference>
<sequence>MDRLLPSGVPPHAGTVGGKSKFTPEEDLKLKQIVESQKEPISWKEISRLMVTRTPRQCRERYKNYLSDSIKHEKWSDSEDVLIMQLFSEYGNKWNIISKYIPGRTSNSIRNRWKYLSKNEVANVTEAPPKNEAQPSDMGELLKIQAPEPSANNSAPSVGDKIMDRLMNNMFPQGKPANIFESDEDISIFVS</sequence>
<dbReference type="Gene3D" id="1.10.10.60">
    <property type="entry name" value="Homeodomain-like"/>
    <property type="match status" value="2"/>
</dbReference>
<dbReference type="GO" id="GO:0005634">
    <property type="term" value="C:nucleus"/>
    <property type="evidence" value="ECO:0000318"/>
    <property type="project" value="GO_Central"/>
</dbReference>
<evidence type="ECO:0000259" key="3">
    <source>
        <dbReference type="PROSITE" id="PS51294"/>
    </source>
</evidence>
<dbReference type="SMR" id="A2DFQ0"/>
<dbReference type="eggNOG" id="KOG0048">
    <property type="taxonomic scope" value="Eukaryota"/>
</dbReference>
<dbReference type="VEuPathDB" id="TrichDB:TVAG_391370"/>
<accession>A2DFQ0</accession>
<dbReference type="SUPFAM" id="SSF46689">
    <property type="entry name" value="Homeodomain-like"/>
    <property type="match status" value="1"/>
</dbReference>
<dbReference type="PROSITE" id="PS50090">
    <property type="entry name" value="MYB_LIKE"/>
    <property type="match status" value="2"/>
</dbReference>
<dbReference type="GO" id="GO:0000978">
    <property type="term" value="F:RNA polymerase II cis-regulatory region sequence-specific DNA binding"/>
    <property type="evidence" value="ECO:0000318"/>
    <property type="project" value="GO_Central"/>
</dbReference>
<dbReference type="RefSeq" id="XP_001581739.1">
    <property type="nucleotide sequence ID" value="XM_001581689.1"/>
</dbReference>
<dbReference type="EMBL" id="DS113195">
    <property type="protein sequence ID" value="EAY20753.1"/>
    <property type="molecule type" value="Genomic_DNA"/>
</dbReference>